<dbReference type="Proteomes" id="UP000789524">
    <property type="component" value="Unassembled WGS sequence"/>
</dbReference>
<comment type="caution">
    <text evidence="1">The sequence shown here is derived from an EMBL/GenBank/DDBJ whole genome shotgun (WGS) entry which is preliminary data.</text>
</comment>
<reference evidence="1" key="1">
    <citation type="submission" date="2021-09" db="EMBL/GenBank/DDBJ databases">
        <authorList>
            <person name="Martin H S."/>
        </authorList>
    </citation>
    <scope>NUCLEOTIDE SEQUENCE</scope>
</reference>
<evidence type="ECO:0000313" key="2">
    <source>
        <dbReference type="Proteomes" id="UP000789524"/>
    </source>
</evidence>
<proteinExistence type="predicted"/>
<dbReference type="OrthoDB" id="410404at2759"/>
<protein>
    <submittedName>
        <fullName evidence="1">(African queen) hypothetical protein</fullName>
    </submittedName>
</protein>
<organism evidence="1 2">
    <name type="scientific">Danaus chrysippus</name>
    <name type="common">African queen</name>
    <dbReference type="NCBI Taxonomy" id="151541"/>
    <lineage>
        <taxon>Eukaryota</taxon>
        <taxon>Metazoa</taxon>
        <taxon>Ecdysozoa</taxon>
        <taxon>Arthropoda</taxon>
        <taxon>Hexapoda</taxon>
        <taxon>Insecta</taxon>
        <taxon>Pterygota</taxon>
        <taxon>Neoptera</taxon>
        <taxon>Endopterygota</taxon>
        <taxon>Lepidoptera</taxon>
        <taxon>Glossata</taxon>
        <taxon>Ditrysia</taxon>
        <taxon>Papilionoidea</taxon>
        <taxon>Nymphalidae</taxon>
        <taxon>Danainae</taxon>
        <taxon>Danaini</taxon>
        <taxon>Danaina</taxon>
        <taxon>Danaus</taxon>
        <taxon>Anosia</taxon>
    </lineage>
</organism>
<gene>
    <name evidence="1" type="ORF">DCHRY22_LOCUS3842</name>
</gene>
<dbReference type="EMBL" id="CAKASE010000048">
    <property type="protein sequence ID" value="CAG9562522.1"/>
    <property type="molecule type" value="Genomic_DNA"/>
</dbReference>
<sequence length="157" mass="19172">MTTCLDAAGATPRNCVQTTEEVSERVRCARLWCYRHWSILCDPKLQRKVKFQIYKQFVRPIVTYGCETWCLDERSCKKLLRFECSVLLQVYKSKYPHRHPKRLRPKIKDVYCRYRDTHVVDHVRRQRLDWNQLLQCEENAWKRVQTKTGQQIHWWDN</sequence>
<keyword evidence="2" id="KW-1185">Reference proteome</keyword>
<accession>A0A8J2QGS5</accession>
<evidence type="ECO:0000313" key="1">
    <source>
        <dbReference type="EMBL" id="CAG9562522.1"/>
    </source>
</evidence>
<dbReference type="AlphaFoldDB" id="A0A8J2QGS5"/>
<name>A0A8J2QGS5_9NEOP</name>